<keyword evidence="10" id="KW-1185">Reference proteome</keyword>
<dbReference type="Proteomes" id="UP000030901">
    <property type="component" value="Chromosome"/>
</dbReference>
<keyword evidence="3 6" id="KW-0479">Metal-binding</keyword>
<dbReference type="AlphaFoldDB" id="A0A0A7RZM3"/>
<sequence length="313" mass="34908">MTITNPFQWHLDTNGYAIIDGALATELQNRGCDLNDPLWSAKVLMEQPQLIEDVHYDYFVAGADCAITASYQATPLGLASKGCTLSESIDLIKKSVQLAQQAKERYLLNNPCNKELVIAGSVGPYGAFLADGSEYTGDYSLSDEEIATFHHDRIQALIEAGIDIIAFETMPSFPEIKVLANLIKQYNKPCWFTFTLKDHDHISDGTPLATVINWLNSIEHVMMIGVNCIALDSVTAALKTLSQYTNKPFIVYPNSGEHYDPDNKTWCIATHRTLCEYADEWQQYGAQLIGGCCRTTPDDIKQLVNQLHEKKHP</sequence>
<evidence type="ECO:0000256" key="6">
    <source>
        <dbReference type="PIRSR" id="PIRSR037505-2"/>
    </source>
</evidence>
<dbReference type="InterPro" id="IPR003726">
    <property type="entry name" value="HCY_dom"/>
</dbReference>
<dbReference type="GO" id="GO:0008898">
    <property type="term" value="F:S-adenosylmethionine-homocysteine S-methyltransferase activity"/>
    <property type="evidence" value="ECO:0007669"/>
    <property type="project" value="TreeGrafter"/>
</dbReference>
<feature type="binding site" evidence="6 7">
    <location>
        <position position="228"/>
    </location>
    <ligand>
        <name>Zn(2+)</name>
        <dbReference type="ChEBI" id="CHEBI:29105"/>
    </ligand>
</feature>
<keyword evidence="1 7" id="KW-0489">Methyltransferase</keyword>
<dbReference type="GO" id="GO:0033528">
    <property type="term" value="P:S-methylmethionine cycle"/>
    <property type="evidence" value="ECO:0007669"/>
    <property type="project" value="TreeGrafter"/>
</dbReference>
<dbReference type="FunFam" id="3.20.20.330:FF:000002">
    <property type="entry name" value="Homocysteine S-methyltransferase"/>
    <property type="match status" value="1"/>
</dbReference>
<dbReference type="KEGG" id="fpp:FPB0191_00857"/>
<evidence type="ECO:0000256" key="1">
    <source>
        <dbReference type="ARBA" id="ARBA00022603"/>
    </source>
</evidence>
<evidence type="ECO:0000256" key="5">
    <source>
        <dbReference type="ARBA" id="ARBA00076752"/>
    </source>
</evidence>
<dbReference type="EMBL" id="CP009056">
    <property type="protein sequence ID" value="AJA44683.1"/>
    <property type="molecule type" value="Genomic_DNA"/>
</dbReference>
<evidence type="ECO:0000313" key="10">
    <source>
        <dbReference type="Proteomes" id="UP000030901"/>
    </source>
</evidence>
<protein>
    <recommendedName>
        <fullName evidence="5">S-methylmethionine:homocysteine methyltransferase</fullName>
    </recommendedName>
</protein>
<organism evidence="9 10">
    <name type="scientific">Frischella perrara</name>
    <dbReference type="NCBI Taxonomy" id="1267021"/>
    <lineage>
        <taxon>Bacteria</taxon>
        <taxon>Pseudomonadati</taxon>
        <taxon>Pseudomonadota</taxon>
        <taxon>Gammaproteobacteria</taxon>
        <taxon>Orbales</taxon>
        <taxon>Orbaceae</taxon>
        <taxon>Frischella</taxon>
    </lineage>
</organism>
<keyword evidence="4 6" id="KW-0862">Zinc</keyword>
<gene>
    <name evidence="9" type="ORF">FPB0191_00857</name>
</gene>
<feature type="domain" description="Hcy-binding" evidence="8">
    <location>
        <begin position="5"/>
        <end position="307"/>
    </location>
</feature>
<dbReference type="Gene3D" id="3.20.20.330">
    <property type="entry name" value="Homocysteine-binding-like domain"/>
    <property type="match status" value="1"/>
</dbReference>
<evidence type="ECO:0000259" key="8">
    <source>
        <dbReference type="PROSITE" id="PS50970"/>
    </source>
</evidence>
<evidence type="ECO:0000256" key="4">
    <source>
        <dbReference type="ARBA" id="ARBA00022833"/>
    </source>
</evidence>
<name>A0A0A7RZM3_FRIPE</name>
<evidence type="ECO:0000256" key="7">
    <source>
        <dbReference type="PROSITE-ProRule" id="PRU00333"/>
    </source>
</evidence>
<keyword evidence="2 7" id="KW-0808">Transferase</keyword>
<comment type="cofactor">
    <cofactor evidence="6">
        <name>Zn(2+)</name>
        <dbReference type="ChEBI" id="CHEBI:29105"/>
    </cofactor>
    <text evidence="6">Binds 1 zinc ion per subunit.</text>
</comment>
<feature type="binding site" evidence="6 7">
    <location>
        <position position="292"/>
    </location>
    <ligand>
        <name>Zn(2+)</name>
        <dbReference type="ChEBI" id="CHEBI:29105"/>
    </ligand>
</feature>
<feature type="binding site" evidence="6 7">
    <location>
        <position position="293"/>
    </location>
    <ligand>
        <name>Zn(2+)</name>
        <dbReference type="ChEBI" id="CHEBI:29105"/>
    </ligand>
</feature>
<dbReference type="PROSITE" id="PS50970">
    <property type="entry name" value="HCY"/>
    <property type="match status" value="1"/>
</dbReference>
<dbReference type="PANTHER" id="PTHR46015:SF1">
    <property type="entry name" value="HOMOCYSTEINE S-METHYLTRANSFERASE-LIKE ISOFORM 1"/>
    <property type="match status" value="1"/>
</dbReference>
<dbReference type="RefSeq" id="WP_039104287.1">
    <property type="nucleotide sequence ID" value="NZ_CP009056.1"/>
</dbReference>
<dbReference type="InterPro" id="IPR017226">
    <property type="entry name" value="BHMT-like"/>
</dbReference>
<evidence type="ECO:0000313" key="9">
    <source>
        <dbReference type="EMBL" id="AJA44683.1"/>
    </source>
</evidence>
<dbReference type="PIRSF" id="PIRSF037505">
    <property type="entry name" value="Betaine_HMT"/>
    <property type="match status" value="1"/>
</dbReference>
<dbReference type="NCBIfam" id="NF007020">
    <property type="entry name" value="PRK09485.1"/>
    <property type="match status" value="1"/>
</dbReference>
<proteinExistence type="predicted"/>
<dbReference type="STRING" id="1267021.FPB0191_00857"/>
<dbReference type="OrthoDB" id="9803687at2"/>
<dbReference type="GO" id="GO:0009086">
    <property type="term" value="P:methionine biosynthetic process"/>
    <property type="evidence" value="ECO:0007669"/>
    <property type="project" value="InterPro"/>
</dbReference>
<dbReference type="GO" id="GO:0032259">
    <property type="term" value="P:methylation"/>
    <property type="evidence" value="ECO:0007669"/>
    <property type="project" value="UniProtKB-KW"/>
</dbReference>
<dbReference type="HOGENOM" id="CLU_004914_3_2_6"/>
<dbReference type="Pfam" id="PF02574">
    <property type="entry name" value="S-methyl_trans"/>
    <property type="match status" value="1"/>
</dbReference>
<dbReference type="InterPro" id="IPR051486">
    <property type="entry name" value="Hcy_S-methyltransferase"/>
</dbReference>
<reference evidence="9 10" key="1">
    <citation type="journal article" date="2014" name="Appl. Environ. Microbiol.">
        <title>Gut symbionts from distinct hosts exhibit genotoxic activity via divergent colibactin biosynthetic pathways.</title>
        <authorList>
            <person name="Engel P."/>
            <person name="Vizcaino M.I."/>
            <person name="Crawford J.M."/>
        </authorList>
    </citation>
    <scope>NUCLEOTIDE SEQUENCE [LARGE SCALE GENOMIC DNA]</scope>
    <source>
        <strain evidence="9 10">PEB0191</strain>
    </source>
</reference>
<dbReference type="PANTHER" id="PTHR46015">
    <property type="entry name" value="ZGC:172121"/>
    <property type="match status" value="1"/>
</dbReference>
<dbReference type="InterPro" id="IPR036589">
    <property type="entry name" value="HCY_dom_sf"/>
</dbReference>
<accession>A0A0A7RZM3</accession>
<dbReference type="SUPFAM" id="SSF82282">
    <property type="entry name" value="Homocysteine S-methyltransferase"/>
    <property type="match status" value="1"/>
</dbReference>
<evidence type="ECO:0000256" key="3">
    <source>
        <dbReference type="ARBA" id="ARBA00022723"/>
    </source>
</evidence>
<dbReference type="GO" id="GO:0008270">
    <property type="term" value="F:zinc ion binding"/>
    <property type="evidence" value="ECO:0007669"/>
    <property type="project" value="InterPro"/>
</dbReference>
<evidence type="ECO:0000256" key="2">
    <source>
        <dbReference type="ARBA" id="ARBA00022679"/>
    </source>
</evidence>